<sequence length="473" mass="50827">MAATATTANRDDTWFVGHPKGLAFLAFTEAWERFSYYGMQTLLVLYMVHQLLLPGHIEHVAGFGLLRALLERGHVMSNQALASAVFGLYTGLVYLTPILGGLIADRVLGRTRTIIVGGSLMALGHFLMAFDVSFLLALVCLMFGAGCFKGNIATQVGALYRPEDNRRADAFQIFYLGINAGVIVSPFITGTLGEKVAWHYGFGAAGIGMLISLVIYLSGRKHLPPDPPLRAKAKADRPTMDRREWIVVALLVAMLPVLSASVVANQEIFNAYLIWAERSADLHLFGIPILTTWLVSVDSIVSVTCLIGMVVFWRLWAKRFPEPDELGKIAIGCLFSGAGAACLAIGSALASGPGEKVGFGWLLAFHLLNDIGFANVLPVGLALYARSAPRAIAATIVGLYYLHLFAGNLLVGWLGGLLEKIPAVQFWLIHAALVIGAGVVFFFIRLAFGRLLIAAPPAPDEANLVAADAVKAP</sequence>
<name>A0A328B556_9CAUL</name>
<keyword evidence="4 8" id="KW-0812">Transmembrane</keyword>
<dbReference type="Gene3D" id="1.20.1250.20">
    <property type="entry name" value="MFS general substrate transporter like domains"/>
    <property type="match status" value="2"/>
</dbReference>
<keyword evidence="7 8" id="KW-0472">Membrane</keyword>
<feature type="transmembrane region" description="Helical" evidence="8">
    <location>
        <begin position="426"/>
        <end position="448"/>
    </location>
</feature>
<dbReference type="NCBIfam" id="TIGR00924">
    <property type="entry name" value="yjdL_sub1_fam"/>
    <property type="match status" value="1"/>
</dbReference>
<evidence type="ECO:0000313" key="10">
    <source>
        <dbReference type="Proteomes" id="UP000249842"/>
    </source>
</evidence>
<feature type="transmembrane region" description="Helical" evidence="8">
    <location>
        <begin position="198"/>
        <end position="217"/>
    </location>
</feature>
<evidence type="ECO:0000256" key="4">
    <source>
        <dbReference type="ARBA" id="ARBA00022692"/>
    </source>
</evidence>
<keyword evidence="5" id="KW-0653">Protein transport</keyword>
<dbReference type="CDD" id="cd17346">
    <property type="entry name" value="MFS_DtpA_like"/>
    <property type="match status" value="1"/>
</dbReference>
<dbReference type="PROSITE" id="PS01022">
    <property type="entry name" value="PTR2_1"/>
    <property type="match status" value="1"/>
</dbReference>
<dbReference type="GO" id="GO:1904680">
    <property type="term" value="F:peptide transmembrane transporter activity"/>
    <property type="evidence" value="ECO:0007669"/>
    <property type="project" value="InterPro"/>
</dbReference>
<evidence type="ECO:0000256" key="2">
    <source>
        <dbReference type="ARBA" id="ARBA00022448"/>
    </source>
</evidence>
<dbReference type="GO" id="GO:0006857">
    <property type="term" value="P:oligopeptide transport"/>
    <property type="evidence" value="ECO:0007669"/>
    <property type="project" value="InterPro"/>
</dbReference>
<feature type="transmembrane region" description="Helical" evidence="8">
    <location>
        <begin position="173"/>
        <end position="192"/>
    </location>
</feature>
<evidence type="ECO:0000256" key="6">
    <source>
        <dbReference type="ARBA" id="ARBA00022989"/>
    </source>
</evidence>
<dbReference type="RefSeq" id="WP_111458358.1">
    <property type="nucleotide sequence ID" value="NZ_QFYP01000001.1"/>
</dbReference>
<evidence type="ECO:0000256" key="1">
    <source>
        <dbReference type="ARBA" id="ARBA00004651"/>
    </source>
</evidence>
<evidence type="ECO:0000256" key="5">
    <source>
        <dbReference type="ARBA" id="ARBA00022856"/>
    </source>
</evidence>
<keyword evidence="3" id="KW-1003">Cell membrane</keyword>
<dbReference type="InterPro" id="IPR050171">
    <property type="entry name" value="MFS_Transporters"/>
</dbReference>
<feature type="transmembrane region" description="Helical" evidence="8">
    <location>
        <begin position="391"/>
        <end position="414"/>
    </location>
</feature>
<dbReference type="AlphaFoldDB" id="A0A328B556"/>
<dbReference type="OrthoDB" id="9772725at2"/>
<dbReference type="InterPro" id="IPR000109">
    <property type="entry name" value="POT_fam"/>
</dbReference>
<evidence type="ECO:0000313" key="9">
    <source>
        <dbReference type="EMBL" id="RAK61066.1"/>
    </source>
</evidence>
<organism evidence="9 10">
    <name type="scientific">Phenylobacterium hankyongense</name>
    <dbReference type="NCBI Taxonomy" id="1813876"/>
    <lineage>
        <taxon>Bacteria</taxon>
        <taxon>Pseudomonadati</taxon>
        <taxon>Pseudomonadota</taxon>
        <taxon>Alphaproteobacteria</taxon>
        <taxon>Caulobacterales</taxon>
        <taxon>Caulobacteraceae</taxon>
        <taxon>Phenylobacterium</taxon>
    </lineage>
</organism>
<feature type="transmembrane region" description="Helical" evidence="8">
    <location>
        <begin position="361"/>
        <end position="384"/>
    </location>
</feature>
<feature type="transmembrane region" description="Helical" evidence="8">
    <location>
        <begin position="80"/>
        <end position="104"/>
    </location>
</feature>
<gene>
    <name evidence="9" type="ORF">DJ021_15230</name>
</gene>
<dbReference type="InterPro" id="IPR018456">
    <property type="entry name" value="PTR2_symporter_CS"/>
</dbReference>
<evidence type="ECO:0000256" key="8">
    <source>
        <dbReference type="SAM" id="Phobius"/>
    </source>
</evidence>
<dbReference type="InterPro" id="IPR036259">
    <property type="entry name" value="MFS_trans_sf"/>
</dbReference>
<feature type="transmembrane region" description="Helical" evidence="8">
    <location>
        <begin position="329"/>
        <end position="349"/>
    </location>
</feature>
<keyword evidence="6 8" id="KW-1133">Transmembrane helix</keyword>
<dbReference type="InterPro" id="IPR005279">
    <property type="entry name" value="Dipep/tripep_permease"/>
</dbReference>
<proteinExistence type="predicted"/>
<evidence type="ECO:0000256" key="7">
    <source>
        <dbReference type="ARBA" id="ARBA00023136"/>
    </source>
</evidence>
<evidence type="ECO:0000256" key="3">
    <source>
        <dbReference type="ARBA" id="ARBA00022475"/>
    </source>
</evidence>
<dbReference type="Proteomes" id="UP000249842">
    <property type="component" value="Unassembled WGS sequence"/>
</dbReference>
<keyword evidence="2" id="KW-0813">Transport</keyword>
<dbReference type="PANTHER" id="PTHR23517:SF15">
    <property type="entry name" value="PROTON-DEPENDENT OLIGOPEPTIDE FAMILY TRANSPORT PROTEIN"/>
    <property type="match status" value="1"/>
</dbReference>
<feature type="transmembrane region" description="Helical" evidence="8">
    <location>
        <begin position="284"/>
        <end position="317"/>
    </location>
</feature>
<comment type="subcellular location">
    <subcellularLocation>
        <location evidence="1">Cell membrane</location>
        <topology evidence="1">Multi-pass membrane protein</topology>
    </subcellularLocation>
</comment>
<dbReference type="SUPFAM" id="SSF103473">
    <property type="entry name" value="MFS general substrate transporter"/>
    <property type="match status" value="1"/>
</dbReference>
<dbReference type="Pfam" id="PF00854">
    <property type="entry name" value="PTR2"/>
    <property type="match status" value="2"/>
</dbReference>
<feature type="transmembrane region" description="Helical" evidence="8">
    <location>
        <begin position="134"/>
        <end position="152"/>
    </location>
</feature>
<dbReference type="GO" id="GO:0005886">
    <property type="term" value="C:plasma membrane"/>
    <property type="evidence" value="ECO:0007669"/>
    <property type="project" value="UniProtKB-SubCell"/>
</dbReference>
<keyword evidence="5" id="KW-0571">Peptide transport</keyword>
<reference evidence="10" key="1">
    <citation type="submission" date="2018-05" db="EMBL/GenBank/DDBJ databases">
        <authorList>
            <person name="Li X."/>
        </authorList>
    </citation>
    <scope>NUCLEOTIDE SEQUENCE [LARGE SCALE GENOMIC DNA]</scope>
    <source>
        <strain evidence="10">HKS-05</strain>
    </source>
</reference>
<dbReference type="EMBL" id="QFYP01000001">
    <property type="protein sequence ID" value="RAK61066.1"/>
    <property type="molecule type" value="Genomic_DNA"/>
</dbReference>
<accession>A0A328B556</accession>
<protein>
    <submittedName>
        <fullName evidence="9">MFS transporter</fullName>
    </submittedName>
</protein>
<feature type="transmembrane region" description="Helical" evidence="8">
    <location>
        <begin position="245"/>
        <end position="264"/>
    </location>
</feature>
<keyword evidence="10" id="KW-1185">Reference proteome</keyword>
<comment type="caution">
    <text evidence="9">The sequence shown here is derived from an EMBL/GenBank/DDBJ whole genome shotgun (WGS) entry which is preliminary data.</text>
</comment>
<dbReference type="PANTHER" id="PTHR23517">
    <property type="entry name" value="RESISTANCE PROTEIN MDTM, PUTATIVE-RELATED-RELATED"/>
    <property type="match status" value="1"/>
</dbReference>